<dbReference type="GO" id="GO:0003677">
    <property type="term" value="F:DNA binding"/>
    <property type="evidence" value="ECO:0007669"/>
    <property type="project" value="UniProtKB-UniRule"/>
</dbReference>
<keyword evidence="7" id="KW-0233">DNA recombination</keyword>
<dbReference type="PANTHER" id="PTHR30349:SF77">
    <property type="entry name" value="TYROSINE RECOMBINASE XERC"/>
    <property type="match status" value="1"/>
</dbReference>
<evidence type="ECO:0000256" key="9">
    <source>
        <dbReference type="PROSITE-ProRule" id="PRU01248"/>
    </source>
</evidence>
<keyword evidence="8" id="KW-0131">Cell cycle</keyword>
<dbReference type="Pfam" id="PF00589">
    <property type="entry name" value="Phage_integrase"/>
    <property type="match status" value="1"/>
</dbReference>
<evidence type="ECO:0000256" key="3">
    <source>
        <dbReference type="ARBA" id="ARBA00022618"/>
    </source>
</evidence>
<dbReference type="InterPro" id="IPR044068">
    <property type="entry name" value="CB"/>
</dbReference>
<dbReference type="Proteomes" id="UP000188184">
    <property type="component" value="Plasmid unnamed1"/>
</dbReference>
<accession>A0A1Q2L4C9</accession>
<dbReference type="OrthoDB" id="283809at2"/>
<name>A0A1Q2L4C9_9BACL</name>
<dbReference type="GO" id="GO:0051301">
    <property type="term" value="P:cell division"/>
    <property type="evidence" value="ECO:0007669"/>
    <property type="project" value="UniProtKB-KW"/>
</dbReference>
<dbReference type="SUPFAM" id="SSF56349">
    <property type="entry name" value="DNA breaking-rejoining enzymes"/>
    <property type="match status" value="1"/>
</dbReference>
<dbReference type="KEGG" id="pmar:B0X71_19030"/>
<evidence type="ECO:0000256" key="1">
    <source>
        <dbReference type="ARBA" id="ARBA00004496"/>
    </source>
</evidence>
<dbReference type="InterPro" id="IPR050090">
    <property type="entry name" value="Tyrosine_recombinase_XerCD"/>
</dbReference>
<keyword evidence="13" id="KW-1185">Reference proteome</keyword>
<evidence type="ECO:0000259" key="10">
    <source>
        <dbReference type="PROSITE" id="PS51898"/>
    </source>
</evidence>
<dbReference type="PROSITE" id="PS51900">
    <property type="entry name" value="CB"/>
    <property type="match status" value="1"/>
</dbReference>
<feature type="domain" description="Core-binding (CB)" evidence="11">
    <location>
        <begin position="21"/>
        <end position="127"/>
    </location>
</feature>
<keyword evidence="5" id="KW-0229">DNA integration</keyword>
<dbReference type="InterPro" id="IPR011010">
    <property type="entry name" value="DNA_brk_join_enz"/>
</dbReference>
<sequence length="369" mass="42957">MMPAPTQKTILAEQHIERAVQNMPFYVADYIRAKKRSSLSPRTLSGYLWDYKRFFDWLREEGFTEAKTNKDIPYTVLENMRKSDMEYFFERLMEEKIEKQQNVFVKRSSDSTTRFIQSLKSLFNYLTRESEREDGECYFNRNVMAKIQAPKKEESMARRAKRINASMLEAAEMDGFLHFVRNEYVTTLTSRQSAWFKRNRLRDIAILSLFSGSGARVNEVAGLLITDIDFVHADITALRKGNKLDTISITQSALQDIQNYLEVREAVYQPDKKNLFLFLTRHGGTAKPISVESIEKMVNKYTEAYLKGKRLSPHKLRHSFAKRFIDEGGSLVALRDQLGHNSIETSSLYTNLSQEEQRAVLRRMDSSKE</sequence>
<dbReference type="GO" id="GO:0007059">
    <property type="term" value="P:chromosome segregation"/>
    <property type="evidence" value="ECO:0007669"/>
    <property type="project" value="UniProtKB-KW"/>
</dbReference>
<comment type="subcellular location">
    <subcellularLocation>
        <location evidence="1">Cytoplasm</location>
    </subcellularLocation>
</comment>
<evidence type="ECO:0000256" key="7">
    <source>
        <dbReference type="ARBA" id="ARBA00023172"/>
    </source>
</evidence>
<dbReference type="GO" id="GO:0015074">
    <property type="term" value="P:DNA integration"/>
    <property type="evidence" value="ECO:0007669"/>
    <property type="project" value="UniProtKB-KW"/>
</dbReference>
<gene>
    <name evidence="12" type="ORF">B0X71_19030</name>
</gene>
<dbReference type="AlphaFoldDB" id="A0A1Q2L4C9"/>
<evidence type="ECO:0000256" key="6">
    <source>
        <dbReference type="ARBA" id="ARBA00023125"/>
    </source>
</evidence>
<evidence type="ECO:0000313" key="13">
    <source>
        <dbReference type="Proteomes" id="UP000188184"/>
    </source>
</evidence>
<feature type="domain" description="Tyr recombinase" evidence="10">
    <location>
        <begin position="163"/>
        <end position="362"/>
    </location>
</feature>
<evidence type="ECO:0000256" key="5">
    <source>
        <dbReference type="ARBA" id="ARBA00022908"/>
    </source>
</evidence>
<proteinExistence type="predicted"/>
<evidence type="ECO:0000313" key="12">
    <source>
        <dbReference type="EMBL" id="AQQ55276.1"/>
    </source>
</evidence>
<dbReference type="EMBL" id="CP019641">
    <property type="protein sequence ID" value="AQQ55276.1"/>
    <property type="molecule type" value="Genomic_DNA"/>
</dbReference>
<evidence type="ECO:0000259" key="11">
    <source>
        <dbReference type="PROSITE" id="PS51900"/>
    </source>
</evidence>
<keyword evidence="2" id="KW-0963">Cytoplasm</keyword>
<dbReference type="PROSITE" id="PS51898">
    <property type="entry name" value="TYR_RECOMBINASE"/>
    <property type="match status" value="1"/>
</dbReference>
<evidence type="ECO:0000256" key="4">
    <source>
        <dbReference type="ARBA" id="ARBA00022829"/>
    </source>
</evidence>
<evidence type="ECO:0000256" key="2">
    <source>
        <dbReference type="ARBA" id="ARBA00022490"/>
    </source>
</evidence>
<dbReference type="GO" id="GO:0006310">
    <property type="term" value="P:DNA recombination"/>
    <property type="evidence" value="ECO:0007669"/>
    <property type="project" value="UniProtKB-KW"/>
</dbReference>
<keyword evidence="6 9" id="KW-0238">DNA-binding</keyword>
<protein>
    <submittedName>
        <fullName evidence="12">Tyrosine recombinase XerS</fullName>
    </submittedName>
</protein>
<dbReference type="GO" id="GO:0005737">
    <property type="term" value="C:cytoplasm"/>
    <property type="evidence" value="ECO:0007669"/>
    <property type="project" value="UniProtKB-SubCell"/>
</dbReference>
<geneLocation type="plasmid" evidence="12 13">
    <name>unnamed1</name>
</geneLocation>
<organism evidence="12 13">
    <name type="scientific">Planococcus lenghuensis</name>
    <dbReference type="NCBI Taxonomy" id="2213202"/>
    <lineage>
        <taxon>Bacteria</taxon>
        <taxon>Bacillati</taxon>
        <taxon>Bacillota</taxon>
        <taxon>Bacilli</taxon>
        <taxon>Bacillales</taxon>
        <taxon>Caryophanaceae</taxon>
        <taxon>Planococcus</taxon>
    </lineage>
</organism>
<dbReference type="InterPro" id="IPR010998">
    <property type="entry name" value="Integrase_recombinase_N"/>
</dbReference>
<dbReference type="Gene3D" id="1.10.443.10">
    <property type="entry name" value="Intergrase catalytic core"/>
    <property type="match status" value="1"/>
</dbReference>
<dbReference type="NCBIfam" id="NF003462">
    <property type="entry name" value="PRK05084.1"/>
    <property type="match status" value="1"/>
</dbReference>
<dbReference type="InterPro" id="IPR013762">
    <property type="entry name" value="Integrase-like_cat_sf"/>
</dbReference>
<reference evidence="12 13" key="1">
    <citation type="submission" date="2017-02" db="EMBL/GenBank/DDBJ databases">
        <title>The complete genomic sequence of a novel cold adapted crude oil-degrading bacterium Planococcus qaidamina Y42.</title>
        <authorList>
            <person name="Yang R."/>
        </authorList>
    </citation>
    <scope>NUCLEOTIDE SEQUENCE [LARGE SCALE GENOMIC DNA]</scope>
    <source>
        <strain evidence="12 13">Y42</strain>
        <plasmid evidence="12 13">unnamed1</plasmid>
    </source>
</reference>
<dbReference type="Gene3D" id="1.10.150.130">
    <property type="match status" value="1"/>
</dbReference>
<keyword evidence="3" id="KW-0132">Cell division</keyword>
<keyword evidence="12" id="KW-0614">Plasmid</keyword>
<dbReference type="InterPro" id="IPR002104">
    <property type="entry name" value="Integrase_catalytic"/>
</dbReference>
<evidence type="ECO:0000256" key="8">
    <source>
        <dbReference type="ARBA" id="ARBA00023306"/>
    </source>
</evidence>
<keyword evidence="4" id="KW-0159">Chromosome partition</keyword>
<dbReference type="PANTHER" id="PTHR30349">
    <property type="entry name" value="PHAGE INTEGRASE-RELATED"/>
    <property type="match status" value="1"/>
</dbReference>